<dbReference type="GO" id="GO:0007165">
    <property type="term" value="P:signal transduction"/>
    <property type="evidence" value="ECO:0007669"/>
    <property type="project" value="InterPro"/>
</dbReference>
<dbReference type="InterPro" id="IPR027417">
    <property type="entry name" value="P-loop_NTPase"/>
</dbReference>
<protein>
    <recommendedName>
        <fullName evidence="2">TIR domain-containing protein</fullName>
    </recommendedName>
</protein>
<accession>A0A2Z6NJ71</accession>
<dbReference type="SUPFAM" id="SSF52200">
    <property type="entry name" value="Toll/Interleukin receptor TIR domain"/>
    <property type="match status" value="1"/>
</dbReference>
<dbReference type="Pfam" id="PF01582">
    <property type="entry name" value="TIR"/>
    <property type="match status" value="1"/>
</dbReference>
<feature type="domain" description="TIR" evidence="2">
    <location>
        <begin position="15"/>
        <end position="181"/>
    </location>
</feature>
<sequence>MASISSMDSDSIQSYRYDVFISFRGVDTRNTFVDHLYAHLTRKGILAFKDDKLLQKGESISTQLLQAIKDSRVSIVVFSKDYASSTWCLDEMAAIDECSKRLKQVVFPVFCDIDPSHVRKQNGVYEDAFVLHTEQLKHDPDKVAQWKSAMASLAGSAGWDVRNKPEFLEIEEIVEAVIKKLGHKFSGSADDLIGIQPRLEALESLLKLSSKNGGFQVLGIWGMGGIGKTTLATVLYDRISYQFDACCYIENVRKIYEDGGSIAVQKQILCRTIEEKILDTHSPSEIARIVRNRLHNIKLLVVLDNVDQIEQIHELDIKHVLLHPESRILIITRDEHILRAYGADIVYEVELMNRIEAHKLLCRKAFISDYSSSTFAELIPEVLKYTECLPLAIRVIGSFLHSRNTKQ</sequence>
<organism evidence="3 4">
    <name type="scientific">Trifolium subterraneum</name>
    <name type="common">Subterranean clover</name>
    <dbReference type="NCBI Taxonomy" id="3900"/>
    <lineage>
        <taxon>Eukaryota</taxon>
        <taxon>Viridiplantae</taxon>
        <taxon>Streptophyta</taxon>
        <taxon>Embryophyta</taxon>
        <taxon>Tracheophyta</taxon>
        <taxon>Spermatophyta</taxon>
        <taxon>Magnoliopsida</taxon>
        <taxon>eudicotyledons</taxon>
        <taxon>Gunneridae</taxon>
        <taxon>Pentapetalae</taxon>
        <taxon>rosids</taxon>
        <taxon>fabids</taxon>
        <taxon>Fabales</taxon>
        <taxon>Fabaceae</taxon>
        <taxon>Papilionoideae</taxon>
        <taxon>50 kb inversion clade</taxon>
        <taxon>NPAAA clade</taxon>
        <taxon>Hologalegina</taxon>
        <taxon>IRL clade</taxon>
        <taxon>Trifolieae</taxon>
        <taxon>Trifolium</taxon>
    </lineage>
</organism>
<dbReference type="PANTHER" id="PTHR11017:SF290">
    <property type="entry name" value="ADP-RIBOSYL CYCLASE_CYCLIC ADP-RIBOSE HYDROLASE"/>
    <property type="match status" value="1"/>
</dbReference>
<dbReference type="InterPro" id="IPR002182">
    <property type="entry name" value="NB-ARC"/>
</dbReference>
<proteinExistence type="predicted"/>
<dbReference type="Pfam" id="PF00931">
    <property type="entry name" value="NB-ARC"/>
    <property type="match status" value="1"/>
</dbReference>
<dbReference type="GO" id="GO:0006952">
    <property type="term" value="P:defense response"/>
    <property type="evidence" value="ECO:0007669"/>
    <property type="project" value="InterPro"/>
</dbReference>
<name>A0A2Z6NJ71_TRISU</name>
<dbReference type="Proteomes" id="UP000242715">
    <property type="component" value="Unassembled WGS sequence"/>
</dbReference>
<dbReference type="SMART" id="SM00255">
    <property type="entry name" value="TIR"/>
    <property type="match status" value="1"/>
</dbReference>
<keyword evidence="1" id="KW-0520">NAD</keyword>
<dbReference type="GO" id="GO:0043531">
    <property type="term" value="F:ADP binding"/>
    <property type="evidence" value="ECO:0007669"/>
    <property type="project" value="InterPro"/>
</dbReference>
<evidence type="ECO:0000313" key="3">
    <source>
        <dbReference type="EMBL" id="GAU29787.1"/>
    </source>
</evidence>
<dbReference type="PANTHER" id="PTHR11017">
    <property type="entry name" value="LEUCINE-RICH REPEAT-CONTAINING PROTEIN"/>
    <property type="match status" value="1"/>
</dbReference>
<dbReference type="SUPFAM" id="SSF52540">
    <property type="entry name" value="P-loop containing nucleoside triphosphate hydrolases"/>
    <property type="match status" value="1"/>
</dbReference>
<gene>
    <name evidence="3" type="ORF">TSUD_161930</name>
</gene>
<dbReference type="InterPro" id="IPR000157">
    <property type="entry name" value="TIR_dom"/>
</dbReference>
<dbReference type="PROSITE" id="PS50104">
    <property type="entry name" value="TIR"/>
    <property type="match status" value="1"/>
</dbReference>
<dbReference type="Gene3D" id="3.40.50.300">
    <property type="entry name" value="P-loop containing nucleotide triphosphate hydrolases"/>
    <property type="match status" value="1"/>
</dbReference>
<dbReference type="Gene3D" id="3.40.50.10140">
    <property type="entry name" value="Toll/interleukin-1 receptor homology (TIR) domain"/>
    <property type="match status" value="1"/>
</dbReference>
<dbReference type="FunFam" id="3.40.50.10140:FF:000007">
    <property type="entry name" value="Disease resistance protein (TIR-NBS-LRR class)"/>
    <property type="match status" value="1"/>
</dbReference>
<dbReference type="PRINTS" id="PR00364">
    <property type="entry name" value="DISEASERSIST"/>
</dbReference>
<dbReference type="Gene3D" id="1.10.8.430">
    <property type="entry name" value="Helical domain of apoptotic protease-activating factors"/>
    <property type="match status" value="1"/>
</dbReference>
<dbReference type="EMBL" id="DF973405">
    <property type="protein sequence ID" value="GAU29787.1"/>
    <property type="molecule type" value="Genomic_DNA"/>
</dbReference>
<evidence type="ECO:0000259" key="2">
    <source>
        <dbReference type="PROSITE" id="PS50104"/>
    </source>
</evidence>
<dbReference type="InterPro" id="IPR044974">
    <property type="entry name" value="Disease_R_plants"/>
</dbReference>
<keyword evidence="4" id="KW-1185">Reference proteome</keyword>
<dbReference type="InterPro" id="IPR035897">
    <property type="entry name" value="Toll_tir_struct_dom_sf"/>
</dbReference>
<dbReference type="AlphaFoldDB" id="A0A2Z6NJ71"/>
<evidence type="ECO:0000313" key="4">
    <source>
        <dbReference type="Proteomes" id="UP000242715"/>
    </source>
</evidence>
<reference evidence="4" key="1">
    <citation type="journal article" date="2017" name="Front. Plant Sci.">
        <title>Climate Clever Clovers: New Paradigm to Reduce the Environmental Footprint of Ruminants by Breeding Low Methanogenic Forages Utilizing Haplotype Variation.</title>
        <authorList>
            <person name="Kaur P."/>
            <person name="Appels R."/>
            <person name="Bayer P.E."/>
            <person name="Keeble-Gagnere G."/>
            <person name="Wang J."/>
            <person name="Hirakawa H."/>
            <person name="Shirasawa K."/>
            <person name="Vercoe P."/>
            <person name="Stefanova K."/>
            <person name="Durmic Z."/>
            <person name="Nichols P."/>
            <person name="Revell C."/>
            <person name="Isobe S.N."/>
            <person name="Edwards D."/>
            <person name="Erskine W."/>
        </authorList>
    </citation>
    <scope>NUCLEOTIDE SEQUENCE [LARGE SCALE GENOMIC DNA]</scope>
    <source>
        <strain evidence="4">cv. Daliak</strain>
    </source>
</reference>
<evidence type="ECO:0000256" key="1">
    <source>
        <dbReference type="ARBA" id="ARBA00023027"/>
    </source>
</evidence>
<dbReference type="OrthoDB" id="1379189at2759"/>
<dbReference type="InterPro" id="IPR042197">
    <property type="entry name" value="Apaf_helical"/>
</dbReference>